<feature type="region of interest" description="Disordered" evidence="1">
    <location>
        <begin position="372"/>
        <end position="393"/>
    </location>
</feature>
<reference evidence="5 6" key="1">
    <citation type="submission" date="2018-08" db="EMBL/GenBank/DDBJ databases">
        <title>Aphanomyces genome sequencing and annotation.</title>
        <authorList>
            <person name="Minardi D."/>
            <person name="Oidtmann B."/>
            <person name="Van Der Giezen M."/>
            <person name="Studholme D.J."/>
        </authorList>
    </citation>
    <scope>NUCLEOTIDE SEQUENCE [LARGE SCALE GENOMIC DNA]</scope>
    <source>
        <strain evidence="4 6">D2</strain>
        <strain evidence="3 7">Si</strain>
        <strain evidence="2 5">Yx</strain>
    </source>
</reference>
<dbReference type="AlphaFoldDB" id="A0A397C038"/>
<comment type="caution">
    <text evidence="2">The sequence shown here is derived from an EMBL/GenBank/DDBJ whole genome shotgun (WGS) entry which is preliminary data.</text>
</comment>
<dbReference type="Proteomes" id="UP000266643">
    <property type="component" value="Unassembled WGS sequence"/>
</dbReference>
<evidence type="ECO:0000313" key="4">
    <source>
        <dbReference type="EMBL" id="RHY77818.1"/>
    </source>
</evidence>
<name>A0A397C038_APHAT</name>
<evidence type="ECO:0000313" key="3">
    <source>
        <dbReference type="EMBL" id="RHY44171.1"/>
    </source>
</evidence>
<dbReference type="EMBL" id="QUTA01001802">
    <property type="protein sequence ID" value="RHY30349.1"/>
    <property type="molecule type" value="Genomic_DNA"/>
</dbReference>
<dbReference type="VEuPathDB" id="FungiDB:H257_00462"/>
<evidence type="ECO:0000256" key="1">
    <source>
        <dbReference type="SAM" id="MobiDB-lite"/>
    </source>
</evidence>
<proteinExistence type="predicted"/>
<sequence length="393" mass="43819">MAQIFVFISDFAVESAIRAPFDMKYEESHALKRYEVRVNVKEMLAVRTPQTTLMVTLGGEHHHLAMDHISNLLMEKHVLHSVVTHDGRKTLIVVDDMPSVWSCAMECGVTVNIHREKGPMSSFVVNALSCALVLLQVKASGSVHMGQNGTFTMNKQLRPDEVQCVQIHDLRLVGQHVVMSFSPVVYAMKTADTVIREMRANQGPLSDDKISQNVVTNALLYAIPGMNECRILRYSTAAPPPTNLMRLNLARDLCKFVPQTEAEFRSYWKGVHRIHLPNDFGGYLRVQFASGDEFTYPSSCVATNFHILHKQSRLEAQDIARMLLLTLKAGFGKAAVAMHDDHRESKTAQLLPASALMGDVFHSGTTHADVYVVRKRPDSPSAASTKRRKGGRV</sequence>
<evidence type="ECO:0000313" key="6">
    <source>
        <dbReference type="Proteomes" id="UP000266643"/>
    </source>
</evidence>
<evidence type="ECO:0000313" key="5">
    <source>
        <dbReference type="Proteomes" id="UP000266239"/>
    </source>
</evidence>
<evidence type="ECO:0000313" key="7">
    <source>
        <dbReference type="Proteomes" id="UP000283543"/>
    </source>
</evidence>
<dbReference type="Proteomes" id="UP000283543">
    <property type="component" value="Unassembled WGS sequence"/>
</dbReference>
<protein>
    <submittedName>
        <fullName evidence="2">Uncharacterized protein</fullName>
    </submittedName>
</protein>
<organism evidence="2 5">
    <name type="scientific">Aphanomyces astaci</name>
    <name type="common">Crayfish plague agent</name>
    <dbReference type="NCBI Taxonomy" id="112090"/>
    <lineage>
        <taxon>Eukaryota</taxon>
        <taxon>Sar</taxon>
        <taxon>Stramenopiles</taxon>
        <taxon>Oomycota</taxon>
        <taxon>Saprolegniomycetes</taxon>
        <taxon>Saprolegniales</taxon>
        <taxon>Verrucalvaceae</taxon>
        <taxon>Aphanomyces</taxon>
    </lineage>
</organism>
<evidence type="ECO:0000313" key="2">
    <source>
        <dbReference type="EMBL" id="RHY30349.1"/>
    </source>
</evidence>
<dbReference type="EMBL" id="QUTB01007889">
    <property type="protein sequence ID" value="RHY44171.1"/>
    <property type="molecule type" value="Genomic_DNA"/>
</dbReference>
<dbReference type="EMBL" id="QUTD01001495">
    <property type="protein sequence ID" value="RHY77818.1"/>
    <property type="molecule type" value="Genomic_DNA"/>
</dbReference>
<accession>A0A397C038</accession>
<dbReference type="Proteomes" id="UP000266239">
    <property type="component" value="Unassembled WGS sequence"/>
</dbReference>
<gene>
    <name evidence="2" type="ORF">DYB25_013543</name>
    <name evidence="4" type="ORF">DYB30_014229</name>
    <name evidence="3" type="ORF">DYB34_009091</name>
</gene>